<dbReference type="Pfam" id="PF04230">
    <property type="entry name" value="PS_pyruv_trans"/>
    <property type="match status" value="1"/>
</dbReference>
<feature type="domain" description="Polysaccharide pyruvyl transferase" evidence="1">
    <location>
        <begin position="12"/>
        <end position="62"/>
    </location>
</feature>
<organism evidence="2 3">
    <name type="scientific">Romeriopsis navalis LEGE 11480</name>
    <dbReference type="NCBI Taxonomy" id="2777977"/>
    <lineage>
        <taxon>Bacteria</taxon>
        <taxon>Bacillati</taxon>
        <taxon>Cyanobacteriota</taxon>
        <taxon>Cyanophyceae</taxon>
        <taxon>Leptolyngbyales</taxon>
        <taxon>Leptolyngbyaceae</taxon>
        <taxon>Romeriopsis</taxon>
        <taxon>Romeriopsis navalis</taxon>
    </lineage>
</organism>
<dbReference type="RefSeq" id="WP_264324044.1">
    <property type="nucleotide sequence ID" value="NZ_JADEXQ010000013.1"/>
</dbReference>
<evidence type="ECO:0000313" key="2">
    <source>
        <dbReference type="EMBL" id="MBE9029224.1"/>
    </source>
</evidence>
<gene>
    <name evidence="2" type="ORF">IQ266_05545</name>
</gene>
<accession>A0A928Z266</accession>
<protein>
    <submittedName>
        <fullName evidence="2">Polysaccharide pyruvyl transferase family protein</fullName>
    </submittedName>
</protein>
<dbReference type="AlphaFoldDB" id="A0A928Z266"/>
<evidence type="ECO:0000259" key="1">
    <source>
        <dbReference type="Pfam" id="PF04230"/>
    </source>
</evidence>
<dbReference type="GO" id="GO:0016740">
    <property type="term" value="F:transferase activity"/>
    <property type="evidence" value="ECO:0007669"/>
    <property type="project" value="UniProtKB-KW"/>
</dbReference>
<reference evidence="2" key="1">
    <citation type="submission" date="2020-10" db="EMBL/GenBank/DDBJ databases">
        <authorList>
            <person name="Castelo-Branco R."/>
            <person name="Eusebio N."/>
            <person name="Adriana R."/>
            <person name="Vieira A."/>
            <person name="Brugerolle De Fraissinette N."/>
            <person name="Rezende De Castro R."/>
            <person name="Schneider M.P."/>
            <person name="Vasconcelos V."/>
            <person name="Leao P.N."/>
        </authorList>
    </citation>
    <scope>NUCLEOTIDE SEQUENCE</scope>
    <source>
        <strain evidence="2">LEGE 11480</strain>
    </source>
</reference>
<evidence type="ECO:0000313" key="3">
    <source>
        <dbReference type="Proteomes" id="UP000625316"/>
    </source>
</evidence>
<name>A0A928Z266_9CYAN</name>
<dbReference type="InterPro" id="IPR007345">
    <property type="entry name" value="Polysacch_pyruvyl_Trfase"/>
</dbReference>
<dbReference type="Proteomes" id="UP000625316">
    <property type="component" value="Unassembled WGS sequence"/>
</dbReference>
<keyword evidence="2" id="KW-0808">Transferase</keyword>
<sequence>MTDNKFHEKMQRVLPAGSSTIYNWESPEQFLEVMQGMDFHIGNRLHSIILADILGVPSIGINAEPPKILDYL</sequence>
<keyword evidence="3" id="KW-1185">Reference proteome</keyword>
<dbReference type="EMBL" id="JADEXQ010000013">
    <property type="protein sequence ID" value="MBE9029224.1"/>
    <property type="molecule type" value="Genomic_DNA"/>
</dbReference>
<comment type="caution">
    <text evidence="2">The sequence shown here is derived from an EMBL/GenBank/DDBJ whole genome shotgun (WGS) entry which is preliminary data.</text>
</comment>
<proteinExistence type="predicted"/>